<evidence type="ECO:0000256" key="1">
    <source>
        <dbReference type="SAM" id="SignalP"/>
    </source>
</evidence>
<keyword evidence="3" id="KW-1185">Reference proteome</keyword>
<comment type="caution">
    <text evidence="2">The sequence shown here is derived from an EMBL/GenBank/DDBJ whole genome shotgun (WGS) entry which is preliminary data.</text>
</comment>
<feature type="signal peptide" evidence="1">
    <location>
        <begin position="1"/>
        <end position="27"/>
    </location>
</feature>
<evidence type="ECO:0000313" key="2">
    <source>
        <dbReference type="EMBL" id="PIC19081.1"/>
    </source>
</evidence>
<proteinExistence type="predicted"/>
<accession>A0A2G5SW31</accession>
<name>A0A2G5SW31_9PELO</name>
<feature type="chain" id="PRO_5013794699" description="Phlebovirus glycoprotein G2 fusion domain-containing protein" evidence="1">
    <location>
        <begin position="28"/>
        <end position="168"/>
    </location>
</feature>
<sequence>MDPAMVSRVRNRWIFFVIFVVLHRSLSVSMMRSTSLDTAKYSNYTCTDTNNFGTDISSAIGVVNSFSLNNFSIFLTSDPIPIHHQHHHIQFQNRFVRQYSSLSRRTHARSRPPFFGLILQHLCIDVISFSNSQTHLELQGTLCDYVVSHRERPKSVQRYAFLDGVQFD</sequence>
<evidence type="ECO:0000313" key="3">
    <source>
        <dbReference type="Proteomes" id="UP000230233"/>
    </source>
</evidence>
<gene>
    <name evidence="2" type="primary">Cnig_chr_X.g24752</name>
    <name evidence="2" type="ORF">B9Z55_024752</name>
</gene>
<dbReference type="AlphaFoldDB" id="A0A2G5SW31"/>
<organism evidence="2 3">
    <name type="scientific">Caenorhabditis nigoni</name>
    <dbReference type="NCBI Taxonomy" id="1611254"/>
    <lineage>
        <taxon>Eukaryota</taxon>
        <taxon>Metazoa</taxon>
        <taxon>Ecdysozoa</taxon>
        <taxon>Nematoda</taxon>
        <taxon>Chromadorea</taxon>
        <taxon>Rhabditida</taxon>
        <taxon>Rhabditina</taxon>
        <taxon>Rhabditomorpha</taxon>
        <taxon>Rhabditoidea</taxon>
        <taxon>Rhabditidae</taxon>
        <taxon>Peloderinae</taxon>
        <taxon>Caenorhabditis</taxon>
    </lineage>
</organism>
<protein>
    <recommendedName>
        <fullName evidence="4">Phlebovirus glycoprotein G2 fusion domain-containing protein</fullName>
    </recommendedName>
</protein>
<keyword evidence="1" id="KW-0732">Signal</keyword>
<evidence type="ECO:0008006" key="4">
    <source>
        <dbReference type="Google" id="ProtNLM"/>
    </source>
</evidence>
<dbReference type="EMBL" id="PDUG01000006">
    <property type="protein sequence ID" value="PIC19081.1"/>
    <property type="molecule type" value="Genomic_DNA"/>
</dbReference>
<dbReference type="Proteomes" id="UP000230233">
    <property type="component" value="Chromosome X"/>
</dbReference>
<reference evidence="3" key="1">
    <citation type="submission" date="2017-10" db="EMBL/GenBank/DDBJ databases">
        <title>Rapid genome shrinkage in a self-fertile nematode reveals novel sperm competition proteins.</title>
        <authorList>
            <person name="Yin D."/>
            <person name="Schwarz E.M."/>
            <person name="Thomas C.G."/>
            <person name="Felde R.L."/>
            <person name="Korf I.F."/>
            <person name="Cutter A.D."/>
            <person name="Schartner C.M."/>
            <person name="Ralston E.J."/>
            <person name="Meyer B.J."/>
            <person name="Haag E.S."/>
        </authorList>
    </citation>
    <scope>NUCLEOTIDE SEQUENCE [LARGE SCALE GENOMIC DNA]</scope>
    <source>
        <strain evidence="3">JU1422</strain>
    </source>
</reference>